<evidence type="ECO:0000313" key="3">
    <source>
        <dbReference type="EMBL" id="MFD0621482.1"/>
    </source>
</evidence>
<dbReference type="InterPro" id="IPR036397">
    <property type="entry name" value="RNaseH_sf"/>
</dbReference>
<evidence type="ECO:0000256" key="1">
    <source>
        <dbReference type="SAM" id="MobiDB-lite"/>
    </source>
</evidence>
<dbReference type="EMBL" id="JBHTGL010000001">
    <property type="protein sequence ID" value="MFD0621482.1"/>
    <property type="molecule type" value="Genomic_DNA"/>
</dbReference>
<dbReference type="EMBL" id="JBHTGL010000002">
    <property type="protein sequence ID" value="MFD0621585.1"/>
    <property type="molecule type" value="Genomic_DNA"/>
</dbReference>
<dbReference type="Proteomes" id="UP001596915">
    <property type="component" value="Unassembled WGS sequence"/>
</dbReference>
<feature type="region of interest" description="Disordered" evidence="1">
    <location>
        <begin position="1"/>
        <end position="27"/>
    </location>
</feature>
<evidence type="ECO:0000313" key="4">
    <source>
        <dbReference type="EMBL" id="MFD0621585.1"/>
    </source>
</evidence>
<dbReference type="Pfam" id="PF13683">
    <property type="entry name" value="rve_3"/>
    <property type="match status" value="1"/>
</dbReference>
<accession>A0ABW2X7T4</accession>
<feature type="domain" description="Integrase catalytic" evidence="2">
    <location>
        <begin position="76"/>
        <end position="255"/>
    </location>
</feature>
<dbReference type="Gene3D" id="3.30.420.10">
    <property type="entry name" value="Ribonuclease H-like superfamily/Ribonuclease H"/>
    <property type="match status" value="1"/>
</dbReference>
<dbReference type="InterPro" id="IPR001584">
    <property type="entry name" value="Integrase_cat-core"/>
</dbReference>
<dbReference type="SUPFAM" id="SSF53098">
    <property type="entry name" value="Ribonuclease H-like"/>
    <property type="match status" value="1"/>
</dbReference>
<proteinExistence type="predicted"/>
<evidence type="ECO:0000313" key="5">
    <source>
        <dbReference type="EMBL" id="MFD0629877.1"/>
    </source>
</evidence>
<protein>
    <submittedName>
        <fullName evidence="6">Integrase core domain-containing protein</fullName>
    </submittedName>
</protein>
<evidence type="ECO:0000313" key="6">
    <source>
        <dbReference type="EMBL" id="MFD0629920.1"/>
    </source>
</evidence>
<reference evidence="6" key="1">
    <citation type="journal article" date="2014" name="Int. J. Syst. Evol. Microbiol.">
        <title>Complete genome of a new Firmicutes species belonging to the dominant human colonic microbiota ('Ruminococcus bicirculans') reveals two chromosomes and a selective capacity to utilize plant glucans.</title>
        <authorList>
            <consortium name="NISC Comparative Sequencing Program"/>
            <person name="Wegmann U."/>
            <person name="Louis P."/>
            <person name="Goesmann A."/>
            <person name="Henrissat B."/>
            <person name="Duncan S.H."/>
            <person name="Flint H.J."/>
        </authorList>
    </citation>
    <scope>NUCLEOTIDE SEQUENCE</scope>
    <source>
        <strain evidence="6">JCM 12607</strain>
    </source>
</reference>
<reference evidence="6" key="3">
    <citation type="submission" date="2024-09" db="EMBL/GenBank/DDBJ databases">
        <authorList>
            <person name="Sun Q."/>
            <person name="Mori K."/>
        </authorList>
    </citation>
    <scope>NUCLEOTIDE SEQUENCE</scope>
    <source>
        <strain evidence="6">JCM 12607</strain>
    </source>
</reference>
<evidence type="ECO:0000259" key="2">
    <source>
        <dbReference type="PROSITE" id="PS50994"/>
    </source>
</evidence>
<dbReference type="PROSITE" id="PS50994">
    <property type="entry name" value="INTEGRASE"/>
    <property type="match status" value="1"/>
</dbReference>
<organism evidence="6 7">
    <name type="scientific">Streptomyces sanglieri</name>
    <dbReference type="NCBI Taxonomy" id="193460"/>
    <lineage>
        <taxon>Bacteria</taxon>
        <taxon>Bacillati</taxon>
        <taxon>Actinomycetota</taxon>
        <taxon>Actinomycetes</taxon>
        <taxon>Kitasatosporales</taxon>
        <taxon>Streptomycetaceae</taxon>
        <taxon>Streptomyces</taxon>
    </lineage>
</organism>
<dbReference type="InterPro" id="IPR012337">
    <property type="entry name" value="RNaseH-like_sf"/>
</dbReference>
<dbReference type="EMBL" id="JBHTGL010000010">
    <property type="protein sequence ID" value="MFD0629877.1"/>
    <property type="molecule type" value="Genomic_DNA"/>
</dbReference>
<evidence type="ECO:0000313" key="7">
    <source>
        <dbReference type="Proteomes" id="UP001596915"/>
    </source>
</evidence>
<gene>
    <name evidence="3" type="ORF">ACFQ2K_00325</name>
    <name evidence="4" type="ORF">ACFQ2K_00950</name>
    <name evidence="5" type="ORF">ACFQ2K_52155</name>
    <name evidence="6" type="ORF">ACFQ2K_52445</name>
</gene>
<sequence length="283" mass="32452">MGDARRSKAPPDRRRSESRPKRPGRPRTVRSIRALVLRLAQEDPTWGYRRLHGELLVLGVRVAPSVVWEILREAGIDPSPQRSSSRWADFLRSQADALLACDFFETVTLSGARMYVLAVIEHGSRRIRILGATAHPTAAWVAQAARNLVMDLEDARCRARFLIRDRDGKFPALFDAILADAGIEVVLSGVRMPRMNSIMERWVQTCRRELLDRTLIWNQRHLLHALRAFEQFYSSHRPHQGIANARPLYPLPTPITDPDETTRLEIRRRDRLGGILHEYRHAA</sequence>
<feature type="compositionally biased region" description="Basic and acidic residues" evidence="1">
    <location>
        <begin position="1"/>
        <end position="20"/>
    </location>
</feature>
<name>A0ABW2X7T4_9ACTN</name>
<comment type="caution">
    <text evidence="6">The sequence shown here is derived from an EMBL/GenBank/DDBJ whole genome shotgun (WGS) entry which is preliminary data.</text>
</comment>
<keyword evidence="7" id="KW-1185">Reference proteome</keyword>
<reference evidence="7" key="2">
    <citation type="journal article" date="2019" name="Int. J. Syst. Evol. Microbiol.">
        <title>The Global Catalogue of Microorganisms (GCM) 10K type strain sequencing project: providing services to taxonomists for standard genome sequencing and annotation.</title>
        <authorList>
            <consortium name="The Broad Institute Genomics Platform"/>
            <consortium name="The Broad Institute Genome Sequencing Center for Infectious Disease"/>
            <person name="Wu L."/>
            <person name="Ma J."/>
        </authorList>
    </citation>
    <scope>NUCLEOTIDE SEQUENCE [LARGE SCALE GENOMIC DNA]</scope>
    <source>
        <strain evidence="7">JCM 12607</strain>
    </source>
</reference>
<dbReference type="EMBL" id="JBHTGL010000011">
    <property type="protein sequence ID" value="MFD0629920.1"/>
    <property type="molecule type" value="Genomic_DNA"/>
</dbReference>